<feature type="compositionally biased region" description="Polar residues" evidence="2">
    <location>
        <begin position="64"/>
        <end position="75"/>
    </location>
</feature>
<dbReference type="Pfam" id="PF03281">
    <property type="entry name" value="Mab-21"/>
    <property type="match status" value="1"/>
</dbReference>
<gene>
    <name evidence="5" type="ORF">ACEWY4_021245</name>
    <name evidence="6" type="ORF">ACEWY4_021246</name>
</gene>
<evidence type="ECO:0000259" key="3">
    <source>
        <dbReference type="Pfam" id="PF03281"/>
    </source>
</evidence>
<evidence type="ECO:0000256" key="1">
    <source>
        <dbReference type="ARBA" id="ARBA00008307"/>
    </source>
</evidence>
<evidence type="ECO:0000313" key="6">
    <source>
        <dbReference type="EMBL" id="KAL2083473.1"/>
    </source>
</evidence>
<dbReference type="Gene3D" id="1.10.1410.40">
    <property type="match status" value="1"/>
</dbReference>
<dbReference type="Pfam" id="PF20266">
    <property type="entry name" value="Mab-21_C"/>
    <property type="match status" value="1"/>
</dbReference>
<organism evidence="6 7">
    <name type="scientific">Coilia grayii</name>
    <name type="common">Gray's grenadier anchovy</name>
    <dbReference type="NCBI Taxonomy" id="363190"/>
    <lineage>
        <taxon>Eukaryota</taxon>
        <taxon>Metazoa</taxon>
        <taxon>Chordata</taxon>
        <taxon>Craniata</taxon>
        <taxon>Vertebrata</taxon>
        <taxon>Euteleostomi</taxon>
        <taxon>Actinopterygii</taxon>
        <taxon>Neopterygii</taxon>
        <taxon>Teleostei</taxon>
        <taxon>Clupei</taxon>
        <taxon>Clupeiformes</taxon>
        <taxon>Clupeoidei</taxon>
        <taxon>Engraulidae</taxon>
        <taxon>Coilinae</taxon>
        <taxon>Coilia</taxon>
    </lineage>
</organism>
<feature type="compositionally biased region" description="Polar residues" evidence="2">
    <location>
        <begin position="87"/>
        <end position="100"/>
    </location>
</feature>
<dbReference type="FunFam" id="1.10.1410.40:FF:000007">
    <property type="entry name" value="Cyclic GMP-AMP synthase"/>
    <property type="match status" value="1"/>
</dbReference>
<accession>A0ABD1J8I5</accession>
<reference evidence="6 7" key="1">
    <citation type="submission" date="2024-09" db="EMBL/GenBank/DDBJ databases">
        <title>A chromosome-level genome assembly of Gray's grenadier anchovy, Coilia grayii.</title>
        <authorList>
            <person name="Fu Z."/>
        </authorList>
    </citation>
    <scope>NUCLEOTIDE SEQUENCE [LARGE SCALE GENOMIC DNA]</scope>
    <source>
        <strain evidence="6">G4</strain>
        <tissue evidence="6">Muscle</tissue>
    </source>
</reference>
<comment type="similarity">
    <text evidence="1">Belongs to the mab-21 family.</text>
</comment>
<proteinExistence type="inferred from homology"/>
<dbReference type="PANTHER" id="PTHR10656">
    <property type="entry name" value="CELL FATE DETERMINING PROTEIN MAB21-RELATED"/>
    <property type="match status" value="1"/>
</dbReference>
<dbReference type="AlphaFoldDB" id="A0ABD1J8I5"/>
<sequence length="477" mass="54104">MSSKGKASSNNKASTRTSVEKQTEQVSPCTGGRTHDSTPTRTQCRTQRPVPTQTTRRPRAKSPVQDTTLPAQSAHQGGGTRRKSLNRRPSPSQIRNSVRSGSIEEDPSKVLLKTLDQLKIRRHARSKAAGIKNEVVAKIKSHLERSRNFNDIKTLPTGSYFENLKISSPDEFDVMFTVRVDRVDVQPFGSDGAYYSVRFKRLPKKHVLDQFLQDDDILCASKMLAEFRREVKEALKTLPMEGLKMEPKKPRSPAVTLVLKDGEREISIDIVLGLEVCGSWPLCAQEGMGIENWLGTKVKREYKFKPYYLVPKHEGSANKEEDGVRAKDVWRISFSHVEKEIMKNHGSEKTCCEEKGPKCCRKQCLKLLKHLLTELKVRHPSELSKFCSYFAKTTLLHACMVRCKDSEWMLANLHQCFDCLLEDFVGHLRRKELPNFFVPQHNLLGSVSAESCKTLAKYIETERNNGFPIFKNGVVKG</sequence>
<dbReference type="PANTHER" id="PTHR10656:SF35">
    <property type="entry name" value="CYCLIC GMP-AMP SYNTHASE"/>
    <property type="match status" value="1"/>
</dbReference>
<comment type="caution">
    <text evidence="6">The sequence shown here is derived from an EMBL/GenBank/DDBJ whole genome shotgun (WGS) entry which is preliminary data.</text>
</comment>
<keyword evidence="7" id="KW-1185">Reference proteome</keyword>
<feature type="domain" description="Mab-21-like HhH/H2TH-like" evidence="4">
    <location>
        <begin position="360"/>
        <end position="460"/>
    </location>
</feature>
<evidence type="ECO:0000313" key="5">
    <source>
        <dbReference type="EMBL" id="KAL2083472.1"/>
    </source>
</evidence>
<dbReference type="InterPro" id="IPR046903">
    <property type="entry name" value="Mab-21-like_nuc_Trfase"/>
</dbReference>
<protein>
    <recommendedName>
        <fullName evidence="8">Cyclic GMP-AMP synthase</fullName>
    </recommendedName>
</protein>
<dbReference type="EMBL" id="JBHFQA010000018">
    <property type="protein sequence ID" value="KAL2083472.1"/>
    <property type="molecule type" value="Genomic_DNA"/>
</dbReference>
<dbReference type="SMART" id="SM01265">
    <property type="entry name" value="Mab-21"/>
    <property type="match status" value="1"/>
</dbReference>
<feature type="compositionally biased region" description="Low complexity" evidence="2">
    <location>
        <begin position="1"/>
        <end position="14"/>
    </location>
</feature>
<feature type="region of interest" description="Disordered" evidence="2">
    <location>
        <begin position="1"/>
        <end position="105"/>
    </location>
</feature>
<feature type="compositionally biased region" description="Low complexity" evidence="2">
    <location>
        <begin position="39"/>
        <end position="55"/>
    </location>
</feature>
<name>A0ABD1J8I5_9TELE</name>
<evidence type="ECO:0000313" key="7">
    <source>
        <dbReference type="Proteomes" id="UP001591681"/>
    </source>
</evidence>
<dbReference type="Gene3D" id="3.30.460.90">
    <property type="match status" value="1"/>
</dbReference>
<evidence type="ECO:0008006" key="8">
    <source>
        <dbReference type="Google" id="ProtNLM"/>
    </source>
</evidence>
<dbReference type="EMBL" id="JBHFQA010000018">
    <property type="protein sequence ID" value="KAL2083473.1"/>
    <property type="molecule type" value="Genomic_DNA"/>
</dbReference>
<dbReference type="InterPro" id="IPR046906">
    <property type="entry name" value="Mab-21_HhH/H2TH-like"/>
</dbReference>
<evidence type="ECO:0000259" key="4">
    <source>
        <dbReference type="Pfam" id="PF20266"/>
    </source>
</evidence>
<feature type="domain" description="Mab-21-like nucleotidyltransferase" evidence="3">
    <location>
        <begin position="160"/>
        <end position="344"/>
    </location>
</feature>
<dbReference type="InterPro" id="IPR024810">
    <property type="entry name" value="MAB21L/cGLR"/>
</dbReference>
<evidence type="ECO:0000256" key="2">
    <source>
        <dbReference type="SAM" id="MobiDB-lite"/>
    </source>
</evidence>
<dbReference type="Proteomes" id="UP001591681">
    <property type="component" value="Unassembled WGS sequence"/>
</dbReference>